<dbReference type="Proteomes" id="UP000245207">
    <property type="component" value="Unassembled WGS sequence"/>
</dbReference>
<gene>
    <name evidence="2" type="ORF">CTI12_AA007330</name>
</gene>
<feature type="region of interest" description="Disordered" evidence="1">
    <location>
        <begin position="187"/>
        <end position="232"/>
    </location>
</feature>
<evidence type="ECO:0000256" key="1">
    <source>
        <dbReference type="SAM" id="MobiDB-lite"/>
    </source>
</evidence>
<name>A0A2U1QNA1_ARTAN</name>
<dbReference type="PANTHER" id="PTHR47165">
    <property type="entry name" value="OS03G0429900 PROTEIN"/>
    <property type="match status" value="1"/>
</dbReference>
<sequence length="247" mass="28276">MAENNIDRLNPRDQNRTLEARVYRRWIARNVSKPEPIGYCCILLDIEGVKFTCEASILNVNRSRNWYYTSCTECTSKVKDDNRVWEYVDHGPLPKPTYRYNFKVFVLDETTRRLLTFFHPICLCHHEYMCPKLVQKLEAPDPQQIPVEILAIEGEKHIFQFHYFNTSSKIGAVDFTLDDVLDSTVETNGTKGTPKDIRGTPSSSDSAKVENVVKAARNEPRTRSAKRPAFSSLPMEASKNVVGVVET</sequence>
<proteinExistence type="predicted"/>
<organism evidence="2 3">
    <name type="scientific">Artemisia annua</name>
    <name type="common">Sweet wormwood</name>
    <dbReference type="NCBI Taxonomy" id="35608"/>
    <lineage>
        <taxon>Eukaryota</taxon>
        <taxon>Viridiplantae</taxon>
        <taxon>Streptophyta</taxon>
        <taxon>Embryophyta</taxon>
        <taxon>Tracheophyta</taxon>
        <taxon>Spermatophyta</taxon>
        <taxon>Magnoliopsida</taxon>
        <taxon>eudicotyledons</taxon>
        <taxon>Gunneridae</taxon>
        <taxon>Pentapetalae</taxon>
        <taxon>asterids</taxon>
        <taxon>campanulids</taxon>
        <taxon>Asterales</taxon>
        <taxon>Asteraceae</taxon>
        <taxon>Asteroideae</taxon>
        <taxon>Anthemideae</taxon>
        <taxon>Artemisiinae</taxon>
        <taxon>Artemisia</taxon>
    </lineage>
</organism>
<dbReference type="PANTHER" id="PTHR47165:SF4">
    <property type="entry name" value="OS03G0429900 PROTEIN"/>
    <property type="match status" value="1"/>
</dbReference>
<evidence type="ECO:0000313" key="3">
    <source>
        <dbReference type="Proteomes" id="UP000245207"/>
    </source>
</evidence>
<dbReference type="InterPro" id="IPR012340">
    <property type="entry name" value="NA-bd_OB-fold"/>
</dbReference>
<dbReference type="AlphaFoldDB" id="A0A2U1QNA1"/>
<evidence type="ECO:0000313" key="2">
    <source>
        <dbReference type="EMBL" id="PWA99462.1"/>
    </source>
</evidence>
<keyword evidence="3" id="KW-1185">Reference proteome</keyword>
<accession>A0A2U1QNA1</accession>
<dbReference type="Gene3D" id="2.40.50.140">
    <property type="entry name" value="Nucleic acid-binding proteins"/>
    <property type="match status" value="1"/>
</dbReference>
<dbReference type="EMBL" id="PKPP01000018">
    <property type="protein sequence ID" value="PWA99462.1"/>
    <property type="molecule type" value="Genomic_DNA"/>
</dbReference>
<protein>
    <submittedName>
        <fullName evidence="2">Nucleic acid-binding, OB-fold protein</fullName>
    </submittedName>
</protein>
<dbReference type="OrthoDB" id="1751331at2759"/>
<comment type="caution">
    <text evidence="2">The sequence shown here is derived from an EMBL/GenBank/DDBJ whole genome shotgun (WGS) entry which is preliminary data.</text>
</comment>
<reference evidence="2 3" key="1">
    <citation type="journal article" date="2018" name="Mol. Plant">
        <title>The genome of Artemisia annua provides insight into the evolution of Asteraceae family and artemisinin biosynthesis.</title>
        <authorList>
            <person name="Shen Q."/>
            <person name="Zhang L."/>
            <person name="Liao Z."/>
            <person name="Wang S."/>
            <person name="Yan T."/>
            <person name="Shi P."/>
            <person name="Liu M."/>
            <person name="Fu X."/>
            <person name="Pan Q."/>
            <person name="Wang Y."/>
            <person name="Lv Z."/>
            <person name="Lu X."/>
            <person name="Zhang F."/>
            <person name="Jiang W."/>
            <person name="Ma Y."/>
            <person name="Chen M."/>
            <person name="Hao X."/>
            <person name="Li L."/>
            <person name="Tang Y."/>
            <person name="Lv G."/>
            <person name="Zhou Y."/>
            <person name="Sun X."/>
            <person name="Brodelius P.E."/>
            <person name="Rose J.K.C."/>
            <person name="Tang K."/>
        </authorList>
    </citation>
    <scope>NUCLEOTIDE SEQUENCE [LARGE SCALE GENOMIC DNA]</scope>
    <source>
        <strain evidence="3">cv. Huhao1</strain>
        <tissue evidence="2">Leaf</tissue>
    </source>
</reference>
<dbReference type="SUPFAM" id="SSF50249">
    <property type="entry name" value="Nucleic acid-binding proteins"/>
    <property type="match status" value="1"/>
</dbReference>